<sequence>MHGQHYGIHGEPFPSFNNALPPIGGIADDEDYVLGMRHATVLSVLSLELLSSIHHRPSVVALYVSGTERIADRDVAGPSFDGAVAVAMSDGSANYACRIGSFGFGHLQIKFASPVSLAPPQACAIASSSSTGSCEARLASSCVARRIALSRLPCIQFLYLV</sequence>
<organism evidence="1 2">
    <name type="scientific">Riccia fluitans</name>
    <dbReference type="NCBI Taxonomy" id="41844"/>
    <lineage>
        <taxon>Eukaryota</taxon>
        <taxon>Viridiplantae</taxon>
        <taxon>Streptophyta</taxon>
        <taxon>Embryophyta</taxon>
        <taxon>Marchantiophyta</taxon>
        <taxon>Marchantiopsida</taxon>
        <taxon>Marchantiidae</taxon>
        <taxon>Marchantiales</taxon>
        <taxon>Ricciaceae</taxon>
        <taxon>Riccia</taxon>
    </lineage>
</organism>
<dbReference type="AlphaFoldDB" id="A0ABD1XGX5"/>
<comment type="caution">
    <text evidence="1">The sequence shown here is derived from an EMBL/GenBank/DDBJ whole genome shotgun (WGS) entry which is preliminary data.</text>
</comment>
<evidence type="ECO:0000313" key="1">
    <source>
        <dbReference type="EMBL" id="KAL2603013.1"/>
    </source>
</evidence>
<reference evidence="1 2" key="1">
    <citation type="submission" date="2024-09" db="EMBL/GenBank/DDBJ databases">
        <title>Chromosome-scale assembly of Riccia fluitans.</title>
        <authorList>
            <person name="Paukszto L."/>
            <person name="Sawicki J."/>
            <person name="Karawczyk K."/>
            <person name="Piernik-Szablinska J."/>
            <person name="Szczecinska M."/>
            <person name="Mazdziarz M."/>
        </authorList>
    </citation>
    <scope>NUCLEOTIDE SEQUENCE [LARGE SCALE GENOMIC DNA]</scope>
    <source>
        <strain evidence="1">Rf_01</strain>
        <tissue evidence="1">Aerial parts of the thallus</tissue>
    </source>
</reference>
<dbReference type="Proteomes" id="UP001605036">
    <property type="component" value="Unassembled WGS sequence"/>
</dbReference>
<name>A0ABD1XGX5_9MARC</name>
<gene>
    <name evidence="1" type="ORF">R1flu_017203</name>
</gene>
<evidence type="ECO:0000313" key="2">
    <source>
        <dbReference type="Proteomes" id="UP001605036"/>
    </source>
</evidence>
<dbReference type="EMBL" id="JBHFFA010000122">
    <property type="protein sequence ID" value="KAL2603013.1"/>
    <property type="molecule type" value="Genomic_DNA"/>
</dbReference>
<protein>
    <submittedName>
        <fullName evidence="1">Uncharacterized protein</fullName>
    </submittedName>
</protein>
<proteinExistence type="predicted"/>
<keyword evidence="2" id="KW-1185">Reference proteome</keyword>
<accession>A0ABD1XGX5</accession>